<protein>
    <recommendedName>
        <fullName evidence="2">Biogenesis of lysosome-related organelles complex 1 subunit 1</fullName>
    </recommendedName>
</protein>
<evidence type="ECO:0000313" key="4">
    <source>
        <dbReference type="Proteomes" id="UP001458880"/>
    </source>
</evidence>
<dbReference type="AlphaFoldDB" id="A0AAW1KI99"/>
<dbReference type="EMBL" id="JASPKY010000228">
    <property type="protein sequence ID" value="KAK9718413.1"/>
    <property type="molecule type" value="Genomic_DNA"/>
</dbReference>
<comment type="caution">
    <text evidence="3">The sequence shown here is derived from an EMBL/GenBank/DDBJ whole genome shotgun (WGS) entry which is preliminary data.</text>
</comment>
<dbReference type="GO" id="GO:0016197">
    <property type="term" value="P:endosomal transport"/>
    <property type="evidence" value="ECO:0007669"/>
    <property type="project" value="TreeGrafter"/>
</dbReference>
<dbReference type="PANTHER" id="PTHR13073:SF0">
    <property type="entry name" value="BIOGENESIS OF LYSOSOME-RELATED ORGANELLES COMPLEX 1 SUBUNIT 1"/>
    <property type="match status" value="1"/>
</dbReference>
<dbReference type="PANTHER" id="PTHR13073">
    <property type="entry name" value="BLOC-1 COMPLEX SUBUNIT 1"/>
    <property type="match status" value="1"/>
</dbReference>
<dbReference type="InterPro" id="IPR009395">
    <property type="entry name" value="BLOC1S1"/>
</dbReference>
<keyword evidence="4" id="KW-1185">Reference proteome</keyword>
<gene>
    <name evidence="3" type="ORF">QE152_g23188</name>
</gene>
<dbReference type="Proteomes" id="UP001458880">
    <property type="component" value="Unassembled WGS sequence"/>
</dbReference>
<evidence type="ECO:0000256" key="1">
    <source>
        <dbReference type="ARBA" id="ARBA00007133"/>
    </source>
</evidence>
<accession>A0AAW1KI99</accession>
<organism evidence="3 4">
    <name type="scientific">Popillia japonica</name>
    <name type="common">Japanese beetle</name>
    <dbReference type="NCBI Taxonomy" id="7064"/>
    <lineage>
        <taxon>Eukaryota</taxon>
        <taxon>Metazoa</taxon>
        <taxon>Ecdysozoa</taxon>
        <taxon>Arthropoda</taxon>
        <taxon>Hexapoda</taxon>
        <taxon>Insecta</taxon>
        <taxon>Pterygota</taxon>
        <taxon>Neoptera</taxon>
        <taxon>Endopterygota</taxon>
        <taxon>Coleoptera</taxon>
        <taxon>Polyphaga</taxon>
        <taxon>Scarabaeiformia</taxon>
        <taxon>Scarabaeidae</taxon>
        <taxon>Rutelinae</taxon>
        <taxon>Popillia</taxon>
    </lineage>
</organism>
<dbReference type="GO" id="GO:0031083">
    <property type="term" value="C:BLOC-1 complex"/>
    <property type="evidence" value="ECO:0007669"/>
    <property type="project" value="InterPro"/>
</dbReference>
<name>A0AAW1KI99_POPJA</name>
<evidence type="ECO:0000313" key="3">
    <source>
        <dbReference type="EMBL" id="KAK9718413.1"/>
    </source>
</evidence>
<reference evidence="3 4" key="1">
    <citation type="journal article" date="2024" name="BMC Genomics">
        <title>De novo assembly and annotation of Popillia japonica's genome with initial clues to its potential as an invasive pest.</title>
        <authorList>
            <person name="Cucini C."/>
            <person name="Boschi S."/>
            <person name="Funari R."/>
            <person name="Cardaioli E."/>
            <person name="Iannotti N."/>
            <person name="Marturano G."/>
            <person name="Paoli F."/>
            <person name="Bruttini M."/>
            <person name="Carapelli A."/>
            <person name="Frati F."/>
            <person name="Nardi F."/>
        </authorList>
    </citation>
    <scope>NUCLEOTIDE SEQUENCE [LARGE SCALE GENOMIC DNA]</scope>
    <source>
        <strain evidence="3">DMR45628</strain>
    </source>
</reference>
<comment type="similarity">
    <text evidence="1">Belongs to the BLOC1S1 family.</text>
</comment>
<proteinExistence type="inferred from homology"/>
<dbReference type="Pfam" id="PF06320">
    <property type="entry name" value="GCN5L1"/>
    <property type="match status" value="1"/>
</dbReference>
<sequence length="137" mass="15252">MLSSMVKEHMSKQVAVKEGQETKRKEACAAASQLTQALVDHLNVGVAQAYLNQKRVAQAYLNQKRLDAEAKQLHASSTNFAKQTQQWLNIVELFSSALKELGDVENWAKTIEGDVRLITNALENVYKDSQESTSTSQ</sequence>
<evidence type="ECO:0000256" key="2">
    <source>
        <dbReference type="ARBA" id="ARBA00019577"/>
    </source>
</evidence>